<keyword evidence="3" id="KW-1185">Reference proteome</keyword>
<dbReference type="OrthoDB" id="9774685at2"/>
<gene>
    <name evidence="2" type="ORF">E2B99_08075</name>
</gene>
<proteinExistence type="predicted"/>
<protein>
    <recommendedName>
        <fullName evidence="1">Integrase catalytic domain-containing protein</fullName>
    </recommendedName>
</protein>
<organism evidence="2 3">
    <name type="scientific">Alkanindiges illinoisensis</name>
    <dbReference type="NCBI Taxonomy" id="197183"/>
    <lineage>
        <taxon>Bacteria</taxon>
        <taxon>Pseudomonadati</taxon>
        <taxon>Pseudomonadota</taxon>
        <taxon>Gammaproteobacteria</taxon>
        <taxon>Moraxellales</taxon>
        <taxon>Moraxellaceae</taxon>
        <taxon>Alkanindiges</taxon>
    </lineage>
</organism>
<evidence type="ECO:0000313" key="2">
    <source>
        <dbReference type="EMBL" id="TEU26484.1"/>
    </source>
</evidence>
<sequence>MQKRHSKLVILGSGPAGCSNSQRWRQHYNYVRPHSSLNYQSPFEYASKAA</sequence>
<dbReference type="AlphaFoldDB" id="A0A4Y7XBT3"/>
<feature type="domain" description="Integrase catalytic" evidence="1">
    <location>
        <begin position="22"/>
        <end position="42"/>
    </location>
</feature>
<evidence type="ECO:0000259" key="1">
    <source>
        <dbReference type="Pfam" id="PF13683"/>
    </source>
</evidence>
<reference evidence="2 3" key="1">
    <citation type="submission" date="2019-03" db="EMBL/GenBank/DDBJ databases">
        <title>Alkanindiges illinoisensis: a potential pathogenic isolated from ascites of a gastric cancer patient with abdominal metastasis.</title>
        <authorList>
            <person name="Hu X."/>
            <person name="Yang B."/>
            <person name="Yan X."/>
            <person name="Lin L."/>
            <person name="Zhao H."/>
            <person name="Zhou F."/>
            <person name="Su B."/>
            <person name="Chen J."/>
            <person name="Rui Y."/>
            <person name="Wang Q."/>
            <person name="Zheng L."/>
        </authorList>
    </citation>
    <scope>NUCLEOTIDE SEQUENCE [LARGE SCALE GENOMIC DNA]</scope>
    <source>
        <strain evidence="2 3">NFYY 23406</strain>
    </source>
</reference>
<dbReference type="EMBL" id="SNTY01000026">
    <property type="protein sequence ID" value="TEU26484.1"/>
    <property type="molecule type" value="Genomic_DNA"/>
</dbReference>
<comment type="caution">
    <text evidence="2">The sequence shown here is derived from an EMBL/GenBank/DDBJ whole genome shotgun (WGS) entry which is preliminary data.</text>
</comment>
<dbReference type="Pfam" id="PF13683">
    <property type="entry name" value="rve_3"/>
    <property type="match status" value="1"/>
</dbReference>
<dbReference type="RefSeq" id="WP_134244450.1">
    <property type="nucleotide sequence ID" value="NZ_SNTY01000026.1"/>
</dbReference>
<evidence type="ECO:0000313" key="3">
    <source>
        <dbReference type="Proteomes" id="UP000297834"/>
    </source>
</evidence>
<accession>A0A4Y7XBT3</accession>
<dbReference type="Proteomes" id="UP000297834">
    <property type="component" value="Unassembled WGS sequence"/>
</dbReference>
<dbReference type="InterPro" id="IPR001584">
    <property type="entry name" value="Integrase_cat-core"/>
</dbReference>
<name>A0A4Y7XBT3_9GAMM</name>
<dbReference type="GO" id="GO:0015074">
    <property type="term" value="P:DNA integration"/>
    <property type="evidence" value="ECO:0007669"/>
    <property type="project" value="InterPro"/>
</dbReference>